<dbReference type="RefSeq" id="XP_018062776.1">
    <property type="nucleotide sequence ID" value="XM_018221636.1"/>
</dbReference>
<dbReference type="PROSITE" id="PS50297">
    <property type="entry name" value="ANK_REP_REGION"/>
    <property type="match status" value="2"/>
</dbReference>
<dbReference type="InterPro" id="IPR036770">
    <property type="entry name" value="Ankyrin_rpt-contain_sf"/>
</dbReference>
<dbReference type="Gene3D" id="1.25.40.20">
    <property type="entry name" value="Ankyrin repeat-containing domain"/>
    <property type="match status" value="1"/>
</dbReference>
<dbReference type="InParanoid" id="A0A132B7T2"/>
<feature type="repeat" description="ANK" evidence="3">
    <location>
        <begin position="407"/>
        <end position="441"/>
    </location>
</feature>
<keyword evidence="6" id="KW-1185">Reference proteome</keyword>
<feature type="region of interest" description="Disordered" evidence="4">
    <location>
        <begin position="171"/>
        <end position="198"/>
    </location>
</feature>
<evidence type="ECO:0000256" key="4">
    <source>
        <dbReference type="SAM" id="MobiDB-lite"/>
    </source>
</evidence>
<proteinExistence type="predicted"/>
<evidence type="ECO:0000313" key="6">
    <source>
        <dbReference type="Proteomes" id="UP000070700"/>
    </source>
</evidence>
<dbReference type="PRINTS" id="PR01415">
    <property type="entry name" value="ANKYRIN"/>
</dbReference>
<evidence type="ECO:0000256" key="2">
    <source>
        <dbReference type="ARBA" id="ARBA00023043"/>
    </source>
</evidence>
<name>A0A132B7T2_MOLSC</name>
<feature type="compositionally biased region" description="Low complexity" evidence="4">
    <location>
        <begin position="187"/>
        <end position="198"/>
    </location>
</feature>
<dbReference type="OrthoDB" id="341259at2759"/>
<dbReference type="Proteomes" id="UP000070700">
    <property type="component" value="Unassembled WGS sequence"/>
</dbReference>
<dbReference type="AlphaFoldDB" id="A0A132B7T2"/>
<dbReference type="PROSITE" id="PS50088">
    <property type="entry name" value="ANK_REPEAT"/>
    <property type="match status" value="2"/>
</dbReference>
<keyword evidence="2 3" id="KW-0040">ANK repeat</keyword>
<feature type="region of interest" description="Disordered" evidence="4">
    <location>
        <begin position="236"/>
        <end position="309"/>
    </location>
</feature>
<sequence>MDPATILAITGACVGITRNAASFVTGLNDLIVRFRDVELDLSAIEAQTGVLGLVSERLRLWINIYQDELSDIEWTRLWECVYKLRATSATGVQRRKLSIWKRGQALFAQPQLQRYARALEQQGNAVNAFLQVFQRPAALQNKRTSIIIDGAISSASKTSAEIMAWLQQVDTDEGTGSDRDSGFFQDTASNASSNRSSTTVSINTESLLTHPSQLTPLHIPHLSDGIYDRDHRQRGHITRRAFPRPYTTHRRVPDPRSNSSNLNQNVRHRAAPEDPGGDDSPPSSDSDDSDNVTTVSYMRSSDLDDSDSVTTYSAYGIRDQLQRMSIASSPFHLNQQPADPMAENIHSDLVRLQEIMLELRRNNNSIPTALEAQIERLFNQIRDNLRVFGNEDEQILRGSNIHSRNASGETALHIAAKKRPVDIAAIRRFLNLGASALLKDYQLNTPLLSLVSTKYDWNDDSGDAVSLLLNAGVDINARPNNGWTALSRVTDDMDTRTFGILLESGADVNTTTPDLMTPLHRAAERPSLYGVELLLSRSADPNAISQGGETPLSLVCQLSCAHERAQATIVEKLLTAGARLDAGPAGAKRPLDAVIKALKSKELTLKLFRWNSGDMPSFIWARSAVENSMYTILVLLEHLNTVTLHYTTRTAVQSMYVFRPMSNLESIPISDLRRRFKQRIGEIVVLSNRQLQLYDDLNDGPQWDTTGHGQMSRCSIRRS</sequence>
<dbReference type="KEGG" id="psco:LY89DRAFT_764528"/>
<dbReference type="SUPFAM" id="SSF48403">
    <property type="entry name" value="Ankyrin repeat"/>
    <property type="match status" value="1"/>
</dbReference>
<dbReference type="PANTHER" id="PTHR24189">
    <property type="entry name" value="MYOTROPHIN"/>
    <property type="match status" value="1"/>
</dbReference>
<feature type="repeat" description="ANK" evidence="3">
    <location>
        <begin position="514"/>
        <end position="546"/>
    </location>
</feature>
<protein>
    <submittedName>
        <fullName evidence="5">Uncharacterized protein</fullName>
    </submittedName>
</protein>
<dbReference type="GeneID" id="28831362"/>
<accession>A0A132B7T2</accession>
<evidence type="ECO:0000256" key="3">
    <source>
        <dbReference type="PROSITE-ProRule" id="PRU00023"/>
    </source>
</evidence>
<dbReference type="EMBL" id="KQ947435">
    <property type="protein sequence ID" value="KUJ08421.1"/>
    <property type="molecule type" value="Genomic_DNA"/>
</dbReference>
<feature type="compositionally biased region" description="Basic residues" evidence="4">
    <location>
        <begin position="236"/>
        <end position="250"/>
    </location>
</feature>
<dbReference type="InterPro" id="IPR002110">
    <property type="entry name" value="Ankyrin_rpt"/>
</dbReference>
<dbReference type="InterPro" id="IPR050745">
    <property type="entry name" value="Multifunctional_regulatory"/>
</dbReference>
<organism evidence="5 6">
    <name type="scientific">Mollisia scopiformis</name>
    <name type="common">Conifer needle endophyte fungus</name>
    <name type="synonym">Phialocephala scopiformis</name>
    <dbReference type="NCBI Taxonomy" id="149040"/>
    <lineage>
        <taxon>Eukaryota</taxon>
        <taxon>Fungi</taxon>
        <taxon>Dikarya</taxon>
        <taxon>Ascomycota</taxon>
        <taxon>Pezizomycotina</taxon>
        <taxon>Leotiomycetes</taxon>
        <taxon>Helotiales</taxon>
        <taxon>Mollisiaceae</taxon>
        <taxon>Mollisia</taxon>
    </lineage>
</organism>
<evidence type="ECO:0000313" key="5">
    <source>
        <dbReference type="EMBL" id="KUJ08421.1"/>
    </source>
</evidence>
<reference evidence="5 6" key="1">
    <citation type="submission" date="2015-10" db="EMBL/GenBank/DDBJ databases">
        <title>Full genome of DAOMC 229536 Phialocephala scopiformis, a fungal endophyte of spruce producing the potent anti-insectan compound rugulosin.</title>
        <authorList>
            <consortium name="DOE Joint Genome Institute"/>
            <person name="Walker A.K."/>
            <person name="Frasz S.L."/>
            <person name="Seifert K.A."/>
            <person name="Miller J.D."/>
            <person name="Mondo S.J."/>
            <person name="Labutti K."/>
            <person name="Lipzen A."/>
            <person name="Dockter R."/>
            <person name="Kennedy M."/>
            <person name="Grigoriev I.V."/>
            <person name="Spatafora J.W."/>
        </authorList>
    </citation>
    <scope>NUCLEOTIDE SEQUENCE [LARGE SCALE GENOMIC DNA]</scope>
    <source>
        <strain evidence="5 6">CBS 120377</strain>
    </source>
</reference>
<gene>
    <name evidence="5" type="ORF">LY89DRAFT_764528</name>
</gene>
<evidence type="ECO:0000256" key="1">
    <source>
        <dbReference type="ARBA" id="ARBA00022737"/>
    </source>
</evidence>
<keyword evidence="1" id="KW-0677">Repeat</keyword>
<dbReference type="SMART" id="SM00248">
    <property type="entry name" value="ANK"/>
    <property type="match status" value="5"/>
</dbReference>
<feature type="compositionally biased region" description="Polar residues" evidence="4">
    <location>
        <begin position="256"/>
        <end position="265"/>
    </location>
</feature>
<dbReference type="Pfam" id="PF12796">
    <property type="entry name" value="Ank_2"/>
    <property type="match status" value="1"/>
</dbReference>